<dbReference type="GO" id="GO:0019058">
    <property type="term" value="P:viral life cycle"/>
    <property type="evidence" value="ECO:0007669"/>
    <property type="project" value="InterPro"/>
</dbReference>
<organism evidence="1 2">
    <name type="scientific">Mammalian orthoreovirus</name>
    <dbReference type="NCBI Taxonomy" id="351073"/>
    <lineage>
        <taxon>Viruses</taxon>
        <taxon>Riboviria</taxon>
        <taxon>Orthornavirae</taxon>
        <taxon>Duplornaviricota</taxon>
        <taxon>Resentoviricetes</taxon>
        <taxon>Reovirales</taxon>
        <taxon>Spinareoviridae</taxon>
        <taxon>Orthoreovirus</taxon>
        <taxon>Orthoreovirus mammalis</taxon>
    </lineage>
</organism>
<dbReference type="Gene3D" id="3.90.1320.10">
    <property type="entry name" value="Outer-capsid protein sigma 3, large lobe"/>
    <property type="match status" value="1"/>
</dbReference>
<proteinExistence type="predicted"/>
<reference evidence="1 2" key="1">
    <citation type="journal article" date="2014" name="Genome Announc.">
        <title>Genome Sequence of the Novel Reassortant Mammalian Orthoreovirus Strain MRV00304/13, Isolated from a Calf with Diarrhea from the United States.</title>
        <authorList>
            <person name="Anbalagan S."/>
            <person name="Spaans T."/>
            <person name="Hause B.M."/>
        </authorList>
    </citation>
    <scope>NUCLEOTIDE SEQUENCE [LARGE SCALE GENOMIC DNA]</scope>
    <source>
        <strain evidence="1">C/bovine/Indiana/MRV00304/2014</strain>
    </source>
</reference>
<accession>A0A023VY61</accession>
<sequence>MEVCLPNGHQVVDLINNAFEGRVPIYSAQEGWDKTISAQPDMMVCGGAVVCMHCLGVVGSLQRKLKHLPHHKCNQQIRHQDYIDVQFADRVTAHWKRGMLSFVAQMHAMMNDVSPEDLDRVRTEGGPLVELDWLQIDPSSMFRSIHSSWTDPLQVVDDLDTKLDQYWTALNLMIDSSDLVPNFMMRDPSHAFNGVRLEGDARQTQFPRTFDSRSSLEWGVMVYDYSELERDQLKGRAYRKELVTPARDFGHFGLSHYSRATTPILGKMPAVFSGMLTGNCKMYPFIKGTAKLKTVRKLVDAVNHAWGVEKIRYALGPGGMTGWYNRTMQQAPIVLTPAALTMFPDTTKFGDLNYPVTIGDPMIIG</sequence>
<evidence type="ECO:0000313" key="1">
    <source>
        <dbReference type="EMBL" id="AHY21734.1"/>
    </source>
</evidence>
<dbReference type="SUPFAM" id="SSF64465">
    <property type="entry name" value="Outer capsid protein sigma 3"/>
    <property type="match status" value="1"/>
</dbReference>
<dbReference type="Pfam" id="PF00979">
    <property type="entry name" value="Reovirus_cap"/>
    <property type="match status" value="1"/>
</dbReference>
<dbReference type="InterPro" id="IPR023634">
    <property type="entry name" value="Reovirus_capsid_sigma-3_dom_sf"/>
</dbReference>
<dbReference type="EMBL" id="KJ676388">
    <property type="protein sequence ID" value="AHY21734.1"/>
    <property type="molecule type" value="Genomic_RNA"/>
</dbReference>
<dbReference type="Proteomes" id="UP000106293">
    <property type="component" value="Genome"/>
</dbReference>
<protein>
    <submittedName>
        <fullName evidence="1">Sigma-3</fullName>
    </submittedName>
</protein>
<dbReference type="InterPro" id="IPR000153">
    <property type="entry name" value="Reo_capsid_sigma3"/>
</dbReference>
<dbReference type="Gene3D" id="3.90.1630.10">
    <property type="entry name" value="Outer-capsid protein sigma 3, small lobe"/>
    <property type="match status" value="1"/>
</dbReference>
<name>A0A023VY61_9REOV</name>
<evidence type="ECO:0000313" key="2">
    <source>
        <dbReference type="Proteomes" id="UP000106293"/>
    </source>
</evidence>
<dbReference type="GO" id="GO:0005198">
    <property type="term" value="F:structural molecule activity"/>
    <property type="evidence" value="ECO:0007669"/>
    <property type="project" value="InterPro"/>
</dbReference>